<dbReference type="Pfam" id="PF13229">
    <property type="entry name" value="Beta_helix"/>
    <property type="match status" value="1"/>
</dbReference>
<dbReference type="Proteomes" id="UP001300692">
    <property type="component" value="Unassembled WGS sequence"/>
</dbReference>
<dbReference type="InterPro" id="IPR006626">
    <property type="entry name" value="PbH1"/>
</dbReference>
<dbReference type="SMART" id="SM00710">
    <property type="entry name" value="PbH1"/>
    <property type="match status" value="6"/>
</dbReference>
<keyword evidence="1" id="KW-0732">Signal</keyword>
<feature type="signal peptide" evidence="1">
    <location>
        <begin position="1"/>
        <end position="21"/>
    </location>
</feature>
<sequence length="472" mass="51282">MKRIHLIVPAALLVLSLLSHCSSDVGGTTPEPEIERPPVSDVACSDCDFVIEPGVGMIDGEKLGIQPGQVIGLSGSGENYQNITFTNIVGTEADPIIIRNCDGKAIIESYYAFGVKFTHSEHFRLLGDGDVASDYGIQISTSKGFFLTLEQFTTDFDISLVEIAGYEPRGIGENNGFAGIGIKTSPYQACDVFTDPTRSAWIMKNVSVSHCYIHDTGGEGLYIGHGFYEGRVESACSETTYSHSIQHIRIHDNRIEDVGFDGIQIKNCDKDCKVFNNVIRNYGQLDEGAHNEGLFIGDGTTGEFYGNYIINGTGHGIQFYGIGNNDIYNNLIVNAGNGPDKKGDGFYAANAVRWEDGYFNVMNNTFINSGRNGLAFFGVDGGVKRFYNNIFAVTGAELSRKGVAMDSANNIFTQNLESLHFSNPDKEDYSLQDGSRALDAGADVSMYGIDVDILGQSRPVGTAYDVGAYEKR</sequence>
<evidence type="ECO:0000259" key="2">
    <source>
        <dbReference type="Pfam" id="PF13229"/>
    </source>
</evidence>
<gene>
    <name evidence="3" type="ORF">N7U62_16325</name>
</gene>
<evidence type="ECO:0000313" key="4">
    <source>
        <dbReference type="Proteomes" id="UP001300692"/>
    </source>
</evidence>
<dbReference type="InterPro" id="IPR011050">
    <property type="entry name" value="Pectin_lyase_fold/virulence"/>
</dbReference>
<comment type="caution">
    <text evidence="3">The sequence shown here is derived from an EMBL/GenBank/DDBJ whole genome shotgun (WGS) entry which is preliminary data.</text>
</comment>
<name>A0ABT3CX19_9BACT</name>
<proteinExistence type="predicted"/>
<accession>A0ABT3CX19</accession>
<evidence type="ECO:0000313" key="3">
    <source>
        <dbReference type="EMBL" id="MCV9388250.1"/>
    </source>
</evidence>
<feature type="domain" description="Right handed beta helix" evidence="2">
    <location>
        <begin position="205"/>
        <end position="381"/>
    </location>
</feature>
<dbReference type="Gene3D" id="2.160.20.10">
    <property type="entry name" value="Single-stranded right-handed beta-helix, Pectin lyase-like"/>
    <property type="match status" value="1"/>
</dbReference>
<feature type="chain" id="PRO_5046389078" evidence="1">
    <location>
        <begin position="22"/>
        <end position="472"/>
    </location>
</feature>
<evidence type="ECO:0000256" key="1">
    <source>
        <dbReference type="SAM" id="SignalP"/>
    </source>
</evidence>
<dbReference type="InterPro" id="IPR012334">
    <property type="entry name" value="Pectin_lyas_fold"/>
</dbReference>
<keyword evidence="4" id="KW-1185">Reference proteome</keyword>
<organism evidence="3 4">
    <name type="scientific">Reichenbachiella ulvae</name>
    <dbReference type="NCBI Taxonomy" id="2980104"/>
    <lineage>
        <taxon>Bacteria</taxon>
        <taxon>Pseudomonadati</taxon>
        <taxon>Bacteroidota</taxon>
        <taxon>Cytophagia</taxon>
        <taxon>Cytophagales</taxon>
        <taxon>Reichenbachiellaceae</taxon>
        <taxon>Reichenbachiella</taxon>
    </lineage>
</organism>
<dbReference type="EMBL" id="JAOYOD010000001">
    <property type="protein sequence ID" value="MCV9388250.1"/>
    <property type="molecule type" value="Genomic_DNA"/>
</dbReference>
<dbReference type="InterPro" id="IPR039448">
    <property type="entry name" value="Beta_helix"/>
</dbReference>
<dbReference type="RefSeq" id="WP_264139088.1">
    <property type="nucleotide sequence ID" value="NZ_JAOYOD010000001.1"/>
</dbReference>
<dbReference type="SUPFAM" id="SSF51126">
    <property type="entry name" value="Pectin lyase-like"/>
    <property type="match status" value="1"/>
</dbReference>
<reference evidence="3 4" key="1">
    <citation type="submission" date="2022-10" db="EMBL/GenBank/DDBJ databases">
        <title>Comparative genomics and taxonomic characterization of three novel marine species of genus Reichenbachiella exhibiting antioxidant and polysaccharide degradation activities.</title>
        <authorList>
            <person name="Muhammad N."/>
            <person name="Lee Y.-J."/>
            <person name="Ko J."/>
            <person name="Kim S.-G."/>
        </authorList>
    </citation>
    <scope>NUCLEOTIDE SEQUENCE [LARGE SCALE GENOMIC DNA]</scope>
    <source>
        <strain evidence="3 4">ABR2-5</strain>
    </source>
</reference>
<protein>
    <submittedName>
        <fullName evidence="3">Right-handed parallel beta-helix repeat-containing protein</fullName>
    </submittedName>
</protein>
<dbReference type="InterPro" id="IPR059226">
    <property type="entry name" value="Choice_anch_Q_dom"/>
</dbReference>
<dbReference type="NCBIfam" id="NF041518">
    <property type="entry name" value="choice_anch_Q"/>
    <property type="match status" value="1"/>
</dbReference>